<evidence type="ECO:0000313" key="6">
    <source>
        <dbReference type="EMBL" id="CAB3234352.1"/>
    </source>
</evidence>
<evidence type="ECO:0000256" key="1">
    <source>
        <dbReference type="ARBA" id="ARBA00022690"/>
    </source>
</evidence>
<feature type="signal peptide" evidence="4">
    <location>
        <begin position="1"/>
        <end position="22"/>
    </location>
</feature>
<dbReference type="AlphaFoldDB" id="A0A8S0ZMT4"/>
<feature type="domain" description="Kazal-like" evidence="5">
    <location>
        <begin position="60"/>
        <end position="117"/>
    </location>
</feature>
<dbReference type="Pfam" id="PF00050">
    <property type="entry name" value="Kazal_1"/>
    <property type="match status" value="2"/>
</dbReference>
<accession>A0A8S0ZMT4</accession>
<feature type="domain" description="Kazal-like" evidence="5">
    <location>
        <begin position="118"/>
        <end position="166"/>
    </location>
</feature>
<feature type="chain" id="PRO_5035760137" description="Kazal-like domain-containing protein" evidence="4">
    <location>
        <begin position="23"/>
        <end position="170"/>
    </location>
</feature>
<dbReference type="Pfam" id="PF07648">
    <property type="entry name" value="Kazal_2"/>
    <property type="match status" value="1"/>
</dbReference>
<dbReference type="InterPro" id="IPR053265">
    <property type="entry name" value="Serpin"/>
</dbReference>
<dbReference type="InterPro" id="IPR036058">
    <property type="entry name" value="Kazal_dom_sf"/>
</dbReference>
<feature type="domain" description="Kazal-like" evidence="5">
    <location>
        <begin position="18"/>
        <end position="51"/>
    </location>
</feature>
<organism evidence="6 7">
    <name type="scientific">Arctia plantaginis</name>
    <name type="common">Wood tiger moth</name>
    <name type="synonym">Phalaena plantaginis</name>
    <dbReference type="NCBI Taxonomy" id="874455"/>
    <lineage>
        <taxon>Eukaryota</taxon>
        <taxon>Metazoa</taxon>
        <taxon>Ecdysozoa</taxon>
        <taxon>Arthropoda</taxon>
        <taxon>Hexapoda</taxon>
        <taxon>Insecta</taxon>
        <taxon>Pterygota</taxon>
        <taxon>Neoptera</taxon>
        <taxon>Endopterygota</taxon>
        <taxon>Lepidoptera</taxon>
        <taxon>Glossata</taxon>
        <taxon>Ditrysia</taxon>
        <taxon>Noctuoidea</taxon>
        <taxon>Erebidae</taxon>
        <taxon>Arctiinae</taxon>
        <taxon>Arctia</taxon>
    </lineage>
</organism>
<dbReference type="PROSITE" id="PS51257">
    <property type="entry name" value="PROKAR_LIPOPROTEIN"/>
    <property type="match status" value="1"/>
</dbReference>
<dbReference type="PROSITE" id="PS51465">
    <property type="entry name" value="KAZAL_2"/>
    <property type="match status" value="3"/>
</dbReference>
<keyword evidence="4" id="KW-0732">Signal</keyword>
<keyword evidence="2" id="KW-0722">Serine protease inhibitor</keyword>
<name>A0A8S0ZMT4_ARCPL</name>
<sequence length="170" mass="18316">MAFKIAALLVISAQICVTLTAAACACTRESRQVCGSDGVTYSNPCLLRCAATESGKEIKIVKMMPCDEPPSSCICTDDLSPVCGTDGQTYNNECIMNCEGSKNNKSLRVKHRGPCGSLQKHDCVCTFIYSPVCGSDGRTYGNKCELNCTMKSKPGLRFHHEGRCTGRVNV</sequence>
<evidence type="ECO:0000256" key="4">
    <source>
        <dbReference type="SAM" id="SignalP"/>
    </source>
</evidence>
<dbReference type="PROSITE" id="PS00282">
    <property type="entry name" value="KAZAL_1"/>
    <property type="match status" value="2"/>
</dbReference>
<dbReference type="SUPFAM" id="SSF100895">
    <property type="entry name" value="Kazal-type serine protease inhibitors"/>
    <property type="match status" value="3"/>
</dbReference>
<keyword evidence="1" id="KW-0646">Protease inhibitor</keyword>
<gene>
    <name evidence="6" type="ORF">APLA_LOCUS6568</name>
</gene>
<dbReference type="GO" id="GO:0004867">
    <property type="term" value="F:serine-type endopeptidase inhibitor activity"/>
    <property type="evidence" value="ECO:0007669"/>
    <property type="project" value="UniProtKB-KW"/>
</dbReference>
<dbReference type="SMART" id="SM00280">
    <property type="entry name" value="KAZAL"/>
    <property type="match status" value="3"/>
</dbReference>
<dbReference type="EMBL" id="CADEBD010000294">
    <property type="protein sequence ID" value="CAB3234352.1"/>
    <property type="molecule type" value="Genomic_DNA"/>
</dbReference>
<evidence type="ECO:0000256" key="2">
    <source>
        <dbReference type="ARBA" id="ARBA00022900"/>
    </source>
</evidence>
<dbReference type="PANTHER" id="PTHR21131:SF0">
    <property type="entry name" value="GEO10195P1-RELATED"/>
    <property type="match status" value="1"/>
</dbReference>
<dbReference type="Gene3D" id="3.30.60.30">
    <property type="match status" value="3"/>
</dbReference>
<dbReference type="Proteomes" id="UP000494256">
    <property type="component" value="Unassembled WGS sequence"/>
</dbReference>
<reference evidence="6 7" key="1">
    <citation type="submission" date="2020-04" db="EMBL/GenBank/DDBJ databases">
        <authorList>
            <person name="Wallbank WR R."/>
            <person name="Pardo Diaz C."/>
            <person name="Kozak K."/>
            <person name="Martin S."/>
            <person name="Jiggins C."/>
            <person name="Moest M."/>
            <person name="Warren A I."/>
            <person name="Byers J.R.P. K."/>
            <person name="Montejo-Kovacevich G."/>
            <person name="Yen C E."/>
        </authorList>
    </citation>
    <scope>NUCLEOTIDE SEQUENCE [LARGE SCALE GENOMIC DNA]</scope>
</reference>
<proteinExistence type="predicted"/>
<dbReference type="FunFam" id="3.30.60.30:FF:000067">
    <property type="entry name" value="Thrombin inhibitor rhodniin"/>
    <property type="match status" value="1"/>
</dbReference>
<dbReference type="InterPro" id="IPR002350">
    <property type="entry name" value="Kazal_dom"/>
</dbReference>
<comment type="caution">
    <text evidence="6">The sequence shown here is derived from an EMBL/GenBank/DDBJ whole genome shotgun (WGS) entry which is preliminary data.</text>
</comment>
<evidence type="ECO:0000256" key="3">
    <source>
        <dbReference type="ARBA" id="ARBA00023157"/>
    </source>
</evidence>
<dbReference type="CDD" id="cd00104">
    <property type="entry name" value="KAZAL_FS"/>
    <property type="match status" value="3"/>
</dbReference>
<evidence type="ECO:0000259" key="5">
    <source>
        <dbReference type="PROSITE" id="PS51465"/>
    </source>
</evidence>
<dbReference type="PANTHER" id="PTHR21131">
    <property type="entry name" value="SERINE-TYPE ENDOPEPTIDASE INHIBITOR"/>
    <property type="match status" value="1"/>
</dbReference>
<protein>
    <recommendedName>
        <fullName evidence="5">Kazal-like domain-containing protein</fullName>
    </recommendedName>
</protein>
<keyword evidence="3" id="KW-1015">Disulfide bond</keyword>
<evidence type="ECO:0000313" key="7">
    <source>
        <dbReference type="Proteomes" id="UP000494256"/>
    </source>
</evidence>